<name>A0A7C2P1M2_9PLAN</name>
<dbReference type="Pfam" id="PF00557">
    <property type="entry name" value="Peptidase_M24"/>
    <property type="match status" value="1"/>
</dbReference>
<sequence length="363" mass="39633">MPHDPYRARRSRLLALVKQAEVDAVLVSHPPNVRYLTGFTGEDSQLLIGPKHCVLLSDSRFTTQIAQECPDLEAEIRTSRILMPDFVAQALQQRRLRRVGFEAAYLSFASHQVLTSKAEGVTCVPIKGLVESLRRIKDRDEVAAIRRAIAQAERGLAVVRALALPEMTEREIAHELEHAMRRFGALRAAFEPIVGVGPQSALPHYRAGLVPLQEAGFVLIDWGAVEAGGYHSDLTRVWGTSKIPPKLERLHRVVSEARAAALRLMRAGTACKTVDAAARQVIADAGFEKYFGHGLGHGIGLEIHEEPRLSPISEDTLEPGMIVTVEPGIYLPGIGGVRLEDDVLITNDGPEVLSTVPLGLSLS</sequence>
<dbReference type="PANTHER" id="PTHR46112:SF3">
    <property type="entry name" value="AMINOPEPTIDASE YPDF"/>
    <property type="match status" value="1"/>
</dbReference>
<dbReference type="Pfam" id="PF01321">
    <property type="entry name" value="Creatinase_N"/>
    <property type="match status" value="1"/>
</dbReference>
<evidence type="ECO:0000259" key="6">
    <source>
        <dbReference type="Pfam" id="PF00557"/>
    </source>
</evidence>
<dbReference type="InterPro" id="IPR000587">
    <property type="entry name" value="Creatinase_N"/>
</dbReference>
<evidence type="ECO:0000256" key="1">
    <source>
        <dbReference type="ARBA" id="ARBA00022670"/>
    </source>
</evidence>
<dbReference type="InterPro" id="IPR036005">
    <property type="entry name" value="Creatinase/aminopeptidase-like"/>
</dbReference>
<dbReference type="InterPro" id="IPR050659">
    <property type="entry name" value="Peptidase_M24B"/>
</dbReference>
<evidence type="ECO:0000256" key="2">
    <source>
        <dbReference type="ARBA" id="ARBA00022723"/>
    </source>
</evidence>
<dbReference type="InterPro" id="IPR029149">
    <property type="entry name" value="Creatin/AminoP/Spt16_N"/>
</dbReference>
<feature type="domain" description="Peptidase M24" evidence="6">
    <location>
        <begin position="144"/>
        <end position="347"/>
    </location>
</feature>
<dbReference type="GO" id="GO:0008237">
    <property type="term" value="F:metallopeptidase activity"/>
    <property type="evidence" value="ECO:0007669"/>
    <property type="project" value="UniProtKB-KW"/>
</dbReference>
<evidence type="ECO:0000256" key="5">
    <source>
        <dbReference type="RuleBase" id="RU000590"/>
    </source>
</evidence>
<dbReference type="PROSITE" id="PS00491">
    <property type="entry name" value="PROLINE_PEPTIDASE"/>
    <property type="match status" value="1"/>
</dbReference>
<keyword evidence="8" id="KW-0031">Aminopeptidase</keyword>
<dbReference type="InterPro" id="IPR000994">
    <property type="entry name" value="Pept_M24"/>
</dbReference>
<dbReference type="SUPFAM" id="SSF55920">
    <property type="entry name" value="Creatinase/aminopeptidase"/>
    <property type="match status" value="1"/>
</dbReference>
<dbReference type="AlphaFoldDB" id="A0A7C2P1M2"/>
<reference evidence="8" key="1">
    <citation type="journal article" date="2020" name="mSystems">
        <title>Genome- and Community-Level Interaction Insights into Carbon Utilization and Element Cycling Functions of Hydrothermarchaeota in Hydrothermal Sediment.</title>
        <authorList>
            <person name="Zhou Z."/>
            <person name="Liu Y."/>
            <person name="Xu W."/>
            <person name="Pan J."/>
            <person name="Luo Z.H."/>
            <person name="Li M."/>
        </authorList>
    </citation>
    <scope>NUCLEOTIDE SEQUENCE [LARGE SCALE GENOMIC DNA]</scope>
    <source>
        <strain evidence="8">SpSt-339</strain>
    </source>
</reference>
<feature type="domain" description="Creatinase N-terminal" evidence="7">
    <location>
        <begin position="9"/>
        <end position="136"/>
    </location>
</feature>
<dbReference type="GO" id="GO:0006508">
    <property type="term" value="P:proteolysis"/>
    <property type="evidence" value="ECO:0007669"/>
    <property type="project" value="UniProtKB-KW"/>
</dbReference>
<evidence type="ECO:0000313" key="8">
    <source>
        <dbReference type="EMBL" id="HEN16574.1"/>
    </source>
</evidence>
<accession>A0A7C2P1M2</accession>
<protein>
    <submittedName>
        <fullName evidence="8">Aminopeptidase P family protein</fullName>
    </submittedName>
</protein>
<comment type="caution">
    <text evidence="8">The sequence shown here is derived from an EMBL/GenBank/DDBJ whole genome shotgun (WGS) entry which is preliminary data.</text>
</comment>
<dbReference type="EMBL" id="DSOK01000386">
    <property type="protein sequence ID" value="HEN16574.1"/>
    <property type="molecule type" value="Genomic_DNA"/>
</dbReference>
<evidence type="ECO:0000256" key="4">
    <source>
        <dbReference type="ARBA" id="ARBA00023049"/>
    </source>
</evidence>
<dbReference type="GO" id="GO:0046872">
    <property type="term" value="F:metal ion binding"/>
    <property type="evidence" value="ECO:0007669"/>
    <property type="project" value="UniProtKB-KW"/>
</dbReference>
<dbReference type="InterPro" id="IPR001131">
    <property type="entry name" value="Peptidase_M24B_aminopep-P_CS"/>
</dbReference>
<dbReference type="Gene3D" id="3.40.350.10">
    <property type="entry name" value="Creatinase/prolidase N-terminal domain"/>
    <property type="match status" value="1"/>
</dbReference>
<keyword evidence="1" id="KW-0645">Protease</keyword>
<gene>
    <name evidence="8" type="ORF">ENQ76_14020</name>
</gene>
<dbReference type="SUPFAM" id="SSF53092">
    <property type="entry name" value="Creatinase/prolidase N-terminal domain"/>
    <property type="match status" value="1"/>
</dbReference>
<keyword evidence="4" id="KW-0482">Metalloprotease</keyword>
<comment type="similarity">
    <text evidence="5">Belongs to the peptidase M24B family.</text>
</comment>
<evidence type="ECO:0000256" key="3">
    <source>
        <dbReference type="ARBA" id="ARBA00022801"/>
    </source>
</evidence>
<keyword evidence="2 5" id="KW-0479">Metal-binding</keyword>
<organism evidence="8">
    <name type="scientific">Schlesneria paludicola</name>
    <dbReference type="NCBI Taxonomy" id="360056"/>
    <lineage>
        <taxon>Bacteria</taxon>
        <taxon>Pseudomonadati</taxon>
        <taxon>Planctomycetota</taxon>
        <taxon>Planctomycetia</taxon>
        <taxon>Planctomycetales</taxon>
        <taxon>Planctomycetaceae</taxon>
        <taxon>Schlesneria</taxon>
    </lineage>
</organism>
<dbReference type="Gene3D" id="3.90.230.10">
    <property type="entry name" value="Creatinase/methionine aminopeptidase superfamily"/>
    <property type="match status" value="1"/>
</dbReference>
<keyword evidence="3" id="KW-0378">Hydrolase</keyword>
<dbReference type="GO" id="GO:0004177">
    <property type="term" value="F:aminopeptidase activity"/>
    <property type="evidence" value="ECO:0007669"/>
    <property type="project" value="UniProtKB-KW"/>
</dbReference>
<proteinExistence type="inferred from homology"/>
<dbReference type="PANTHER" id="PTHR46112">
    <property type="entry name" value="AMINOPEPTIDASE"/>
    <property type="match status" value="1"/>
</dbReference>
<evidence type="ECO:0000259" key="7">
    <source>
        <dbReference type="Pfam" id="PF01321"/>
    </source>
</evidence>